<evidence type="ECO:0000259" key="2">
    <source>
        <dbReference type="Pfam" id="PF05569"/>
    </source>
</evidence>
<keyword evidence="4" id="KW-1185">Reference proteome</keyword>
<protein>
    <submittedName>
        <fullName evidence="3">M56 family metallopeptidase</fullName>
    </submittedName>
</protein>
<keyword evidence="1" id="KW-0812">Transmembrane</keyword>
<dbReference type="PANTHER" id="PTHR33446:SF2">
    <property type="entry name" value="PROTEIN TONB"/>
    <property type="match status" value="1"/>
</dbReference>
<accession>A0ABY4BP42</accession>
<feature type="transmembrane region" description="Helical" evidence="1">
    <location>
        <begin position="98"/>
        <end position="117"/>
    </location>
</feature>
<reference evidence="3 4" key="1">
    <citation type="submission" date="2022-03" db="EMBL/GenBank/DDBJ databases">
        <title>Chryseobacterium sp. isolated from particulate matters in swine house.</title>
        <authorList>
            <person name="Won M."/>
            <person name="Kim S.-J."/>
            <person name="Kwon S.-W."/>
        </authorList>
    </citation>
    <scope>NUCLEOTIDE SEQUENCE [LARGE SCALE GENOMIC DNA]</scope>
    <source>
        <strain evidence="3 4">SC2-2</strain>
    </source>
</reference>
<dbReference type="InterPro" id="IPR051045">
    <property type="entry name" value="TonB-dependent_transducer"/>
</dbReference>
<name>A0ABY4BP42_9FLAO</name>
<dbReference type="PANTHER" id="PTHR33446">
    <property type="entry name" value="PROTEIN TONB-RELATED"/>
    <property type="match status" value="1"/>
</dbReference>
<sequence>MHSIFSIENILIATYFIVSAILLLRFSWNLISINREIKRGEKQIINGKIIILKTEPTTPHSFLKYIFLNKADFKNGKIDPKIIVHESAHIQQFHSFDILLIEFLLVAFWFNPAFYFYKKAILTNHEFLADEEVLKNNPDFYGYKKLLLNELATEKLIFSNQFNLNNTKKRFIMMTKKPTSVSKLKKYLILPVSAILFFTFVEKIPAQKSVESSATKPVEKFDSAVPESREIQTTHERKTVETVESNKKSAVTIPIQTDTIKKKTKIVKKEEKSLIPTTSIAESYETKPLFPDGTNAFRMIINKNFDTSIFSDIQGLIKTEVTLTIDDSGNVTNITAEGNNEIFNKEAKRTFAESTKDVKFIPATKDGKNVASSFKMPLTMVFSK</sequence>
<dbReference type="Proteomes" id="UP000831460">
    <property type="component" value="Chromosome"/>
</dbReference>
<gene>
    <name evidence="3" type="ORF">MTP09_13855</name>
</gene>
<proteinExistence type="predicted"/>
<organism evidence="3 4">
    <name type="scientific">Chryseobacterium suipulveris</name>
    <dbReference type="NCBI Taxonomy" id="2929800"/>
    <lineage>
        <taxon>Bacteria</taxon>
        <taxon>Pseudomonadati</taxon>
        <taxon>Bacteroidota</taxon>
        <taxon>Flavobacteriia</taxon>
        <taxon>Flavobacteriales</taxon>
        <taxon>Weeksellaceae</taxon>
        <taxon>Chryseobacterium group</taxon>
        <taxon>Chryseobacterium</taxon>
    </lineage>
</organism>
<evidence type="ECO:0000313" key="3">
    <source>
        <dbReference type="EMBL" id="UOE40970.1"/>
    </source>
</evidence>
<feature type="domain" description="Peptidase M56" evidence="2">
    <location>
        <begin position="82"/>
        <end position="173"/>
    </location>
</feature>
<dbReference type="Gene3D" id="3.30.1150.10">
    <property type="match status" value="1"/>
</dbReference>
<dbReference type="InterPro" id="IPR008756">
    <property type="entry name" value="Peptidase_M56"/>
</dbReference>
<keyword evidence="1" id="KW-1133">Transmembrane helix</keyword>
<dbReference type="EMBL" id="CP094532">
    <property type="protein sequence ID" value="UOE40970.1"/>
    <property type="molecule type" value="Genomic_DNA"/>
</dbReference>
<keyword evidence="1" id="KW-0472">Membrane</keyword>
<dbReference type="Pfam" id="PF05569">
    <property type="entry name" value="Peptidase_M56"/>
    <property type="match status" value="1"/>
</dbReference>
<dbReference type="SUPFAM" id="SSF74653">
    <property type="entry name" value="TolA/TonB C-terminal domain"/>
    <property type="match status" value="1"/>
</dbReference>
<feature type="transmembrane region" description="Helical" evidence="1">
    <location>
        <begin position="12"/>
        <end position="31"/>
    </location>
</feature>
<evidence type="ECO:0000313" key="4">
    <source>
        <dbReference type="Proteomes" id="UP000831460"/>
    </source>
</evidence>
<evidence type="ECO:0000256" key="1">
    <source>
        <dbReference type="SAM" id="Phobius"/>
    </source>
</evidence>
<dbReference type="RefSeq" id="WP_243549156.1">
    <property type="nucleotide sequence ID" value="NZ_CP094532.1"/>
</dbReference>